<dbReference type="InterPro" id="IPR031348">
    <property type="entry name" value="PigL_N"/>
</dbReference>
<evidence type="ECO:0000256" key="1">
    <source>
        <dbReference type="SAM" id="MobiDB-lite"/>
    </source>
</evidence>
<evidence type="ECO:0000313" key="4">
    <source>
        <dbReference type="EMBL" id="KAJ5547119.1"/>
    </source>
</evidence>
<gene>
    <name evidence="4" type="ORF">N7494_004704</name>
</gene>
<organism evidence="4 5">
    <name type="scientific">Penicillium frequentans</name>
    <dbReference type="NCBI Taxonomy" id="3151616"/>
    <lineage>
        <taxon>Eukaryota</taxon>
        <taxon>Fungi</taxon>
        <taxon>Dikarya</taxon>
        <taxon>Ascomycota</taxon>
        <taxon>Pezizomycotina</taxon>
        <taxon>Eurotiomycetes</taxon>
        <taxon>Eurotiomycetidae</taxon>
        <taxon>Eurotiales</taxon>
        <taxon>Aspergillaceae</taxon>
        <taxon>Penicillium</taxon>
    </lineage>
</organism>
<accession>A0AAD6D293</accession>
<dbReference type="AlphaFoldDB" id="A0AAD6D293"/>
<dbReference type="Proteomes" id="UP001220324">
    <property type="component" value="Unassembled WGS sequence"/>
</dbReference>
<comment type="caution">
    <text evidence="4">The sequence shown here is derived from an EMBL/GenBank/DDBJ whole genome shotgun (WGS) entry which is preliminary data.</text>
</comment>
<name>A0AAD6D293_9EURO</name>
<keyword evidence="2" id="KW-0472">Membrane</keyword>
<evidence type="ECO:0000259" key="3">
    <source>
        <dbReference type="Pfam" id="PF17111"/>
    </source>
</evidence>
<evidence type="ECO:0000256" key="2">
    <source>
        <dbReference type="SAM" id="Phobius"/>
    </source>
</evidence>
<keyword evidence="2" id="KW-0812">Transmembrane</keyword>
<evidence type="ECO:0000313" key="5">
    <source>
        <dbReference type="Proteomes" id="UP001220324"/>
    </source>
</evidence>
<sequence>MRSFRNRETSIRDLRDALQDLNEVLSIFRESISFPTCEIIERPLGRYFQACNDFKALIMSYSVHSNDDRFSICDWAKLRYIGENVVGFQTMIPGYKSTLLRLATPICMLFLFVVLYLTKTTKNVIDEYNNLIKDTRRDFELHLQSIENILKSLFPGESVPLKVKSINIRIMDEETESTQHGPENRDQVSAYINSAEKVVIDSRVRLLQHHHERGTRPPLLQNDDISQQN</sequence>
<proteinExistence type="predicted"/>
<dbReference type="Pfam" id="PF17111">
    <property type="entry name" value="PigL_N"/>
    <property type="match status" value="1"/>
</dbReference>
<reference evidence="4 5" key="1">
    <citation type="journal article" date="2023" name="IMA Fungus">
        <title>Comparative genomic study of the Penicillium genus elucidates a diverse pangenome and 15 lateral gene transfer events.</title>
        <authorList>
            <person name="Petersen C."/>
            <person name="Sorensen T."/>
            <person name="Nielsen M.R."/>
            <person name="Sondergaard T.E."/>
            <person name="Sorensen J.L."/>
            <person name="Fitzpatrick D.A."/>
            <person name="Frisvad J.C."/>
            <person name="Nielsen K.L."/>
        </authorList>
    </citation>
    <scope>NUCLEOTIDE SEQUENCE [LARGE SCALE GENOMIC DNA]</scope>
    <source>
        <strain evidence="4 5">IBT 35679</strain>
    </source>
</reference>
<feature type="domain" description="Azaphilone pigments biosynthesis cluster protein L N-terminal" evidence="3">
    <location>
        <begin position="2"/>
        <end position="180"/>
    </location>
</feature>
<protein>
    <recommendedName>
        <fullName evidence="3">Azaphilone pigments biosynthesis cluster protein L N-terminal domain-containing protein</fullName>
    </recommendedName>
</protein>
<keyword evidence="5" id="KW-1185">Reference proteome</keyword>
<feature type="transmembrane region" description="Helical" evidence="2">
    <location>
        <begin position="99"/>
        <end position="117"/>
    </location>
</feature>
<feature type="region of interest" description="Disordered" evidence="1">
    <location>
        <begin position="210"/>
        <end position="229"/>
    </location>
</feature>
<dbReference type="EMBL" id="JAQIZZ010000003">
    <property type="protein sequence ID" value="KAJ5547119.1"/>
    <property type="molecule type" value="Genomic_DNA"/>
</dbReference>
<keyword evidence="2" id="KW-1133">Transmembrane helix</keyword>